<dbReference type="AlphaFoldDB" id="A0AAN7UVB9"/>
<keyword evidence="1" id="KW-0472">Membrane</keyword>
<evidence type="ECO:0000313" key="3">
    <source>
        <dbReference type="Proteomes" id="UP001305414"/>
    </source>
</evidence>
<dbReference type="SUPFAM" id="SSF48652">
    <property type="entry name" value="Tetraspanin"/>
    <property type="match status" value="1"/>
</dbReference>
<accession>A0AAN7UVB9</accession>
<dbReference type="EMBL" id="JAWHQM010000037">
    <property type="protein sequence ID" value="KAK5633948.1"/>
    <property type="molecule type" value="Genomic_DNA"/>
</dbReference>
<evidence type="ECO:0008006" key="4">
    <source>
        <dbReference type="Google" id="ProtNLM"/>
    </source>
</evidence>
<name>A0AAN7UVB9_9PEZI</name>
<dbReference type="GO" id="GO:0016020">
    <property type="term" value="C:membrane"/>
    <property type="evidence" value="ECO:0007669"/>
    <property type="project" value="InterPro"/>
</dbReference>
<organism evidence="2 3">
    <name type="scientific">Xylaria bambusicola</name>
    <dbReference type="NCBI Taxonomy" id="326684"/>
    <lineage>
        <taxon>Eukaryota</taxon>
        <taxon>Fungi</taxon>
        <taxon>Dikarya</taxon>
        <taxon>Ascomycota</taxon>
        <taxon>Pezizomycotina</taxon>
        <taxon>Sordariomycetes</taxon>
        <taxon>Xylariomycetidae</taxon>
        <taxon>Xylariales</taxon>
        <taxon>Xylariaceae</taxon>
        <taxon>Xylaria</taxon>
    </lineage>
</organism>
<evidence type="ECO:0000313" key="2">
    <source>
        <dbReference type="EMBL" id="KAK5633948.1"/>
    </source>
</evidence>
<protein>
    <recommendedName>
        <fullName evidence="4">Tetraspanin</fullName>
    </recommendedName>
</protein>
<gene>
    <name evidence="2" type="ORF">RRF57_009662</name>
</gene>
<feature type="transmembrane region" description="Helical" evidence="1">
    <location>
        <begin position="118"/>
        <end position="142"/>
    </location>
</feature>
<sequence>MPTGRRSSLFTSVSAYRLGHEGHFGGDTGSTLELLEKKRKGVKMVNKVLAAFIGVDIVFAITGAIIVGFSVSKEYEEVNREEESDTANIVAAGIGNGIFTFVAFVTTLPALATNSRSWLKAAVCLIVVDALYTLIVGLQLWILTLRIKETFFGIWKSQLPEVQGLMQEAFNCCGYFNSTTPAFKTDSTCPSPATAALMTGCATPLTRFSNTFVDNIFTALFGIVGVDAVLIVAALCLLKERKEMERYRHIDEKTGARGTF</sequence>
<comment type="caution">
    <text evidence="2">The sequence shown here is derived from an EMBL/GenBank/DDBJ whole genome shotgun (WGS) entry which is preliminary data.</text>
</comment>
<reference evidence="2 3" key="1">
    <citation type="submission" date="2023-10" db="EMBL/GenBank/DDBJ databases">
        <title>Draft genome sequence of Xylaria bambusicola isolate GMP-LS, the root and basal stem rot pathogen of sugarcane in Indonesia.</title>
        <authorList>
            <person name="Selvaraj P."/>
            <person name="Muralishankar V."/>
            <person name="Muruganantham S."/>
            <person name="Sp S."/>
            <person name="Haryani S."/>
            <person name="Lau K.J.X."/>
            <person name="Naqvi N.I."/>
        </authorList>
    </citation>
    <scope>NUCLEOTIDE SEQUENCE [LARGE SCALE GENOMIC DNA]</scope>
    <source>
        <strain evidence="2">GMP-LS</strain>
    </source>
</reference>
<dbReference type="InterPro" id="IPR008952">
    <property type="entry name" value="Tetraspanin_EC2_sf"/>
</dbReference>
<dbReference type="Proteomes" id="UP001305414">
    <property type="component" value="Unassembled WGS sequence"/>
</dbReference>
<evidence type="ECO:0000256" key="1">
    <source>
        <dbReference type="SAM" id="Phobius"/>
    </source>
</evidence>
<feature type="transmembrane region" description="Helical" evidence="1">
    <location>
        <begin position="216"/>
        <end position="238"/>
    </location>
</feature>
<feature type="transmembrane region" description="Helical" evidence="1">
    <location>
        <begin position="48"/>
        <end position="69"/>
    </location>
</feature>
<keyword evidence="1" id="KW-1133">Transmembrane helix</keyword>
<feature type="transmembrane region" description="Helical" evidence="1">
    <location>
        <begin position="89"/>
        <end position="111"/>
    </location>
</feature>
<keyword evidence="1" id="KW-0812">Transmembrane</keyword>
<keyword evidence="3" id="KW-1185">Reference proteome</keyword>
<proteinExistence type="predicted"/>